<dbReference type="InterPro" id="IPR036597">
    <property type="entry name" value="Fido-like_dom_sf"/>
</dbReference>
<organism evidence="4 5">
    <name type="scientific">Pseudomonas fluorescens</name>
    <dbReference type="NCBI Taxonomy" id="294"/>
    <lineage>
        <taxon>Bacteria</taxon>
        <taxon>Pseudomonadati</taxon>
        <taxon>Pseudomonadota</taxon>
        <taxon>Gammaproteobacteria</taxon>
        <taxon>Pseudomonadales</taxon>
        <taxon>Pseudomonadaceae</taxon>
        <taxon>Pseudomonas</taxon>
    </lineage>
</organism>
<proteinExistence type="predicted"/>
<dbReference type="Proteomes" id="UP000254535">
    <property type="component" value="Chromosome"/>
</dbReference>
<dbReference type="PANTHER" id="PTHR13504">
    <property type="entry name" value="FIDO DOMAIN-CONTAINING PROTEIN DDB_G0283145"/>
    <property type="match status" value="1"/>
</dbReference>
<dbReference type="SUPFAM" id="SSF140931">
    <property type="entry name" value="Fic-like"/>
    <property type="match status" value="1"/>
</dbReference>
<dbReference type="Gene3D" id="1.10.3290.10">
    <property type="entry name" value="Fido-like domain"/>
    <property type="match status" value="1"/>
</dbReference>
<feature type="active site" evidence="1">
    <location>
        <position position="280"/>
    </location>
</feature>
<protein>
    <submittedName>
        <fullName evidence="4">Cell filamentation protein Fic</fullName>
    </submittedName>
</protein>
<sequence>MKKPPVLKGRADPVFELLMRAPHKQRLADYLALLKPLDDQGRYLPFEDLRYRWASGLDSRLCWALVKKARVAQYIHLLPLGEPAQWGKFVPTPTAQKALSVVDRQTTTASLEYMTSQIGERAHFSYLLNDLIEDEAISSSQLEGAATTTRVAKDMLKQRRQPRTPDERMVMGNYRMMNFAWEKRYEPLSVELIASIHRVGVEGIDDEQYDPGHFRTDDEVVVQDGEGNTVHSPPPAAGLVRRLDLLSQWINQPQGSPRQKNYLHPLIKAITLHFALGYEHPFRDGNGRVARSLFYWFMFKHEFSAFRYIAISLLLRNAPVKYGRSYLHCEADELDLTYFIEFQCSVILRAVEGFTDVYRKSVAYSEDFEHWLTCSGFFDRLTERQRAIYQVARSGVAKEFTAGNVKEHLGCAYNTAVSTLNGLVELQVFERKKMGREWVYFLRVSAGDGLNNGSERPHSRVVPV</sequence>
<dbReference type="InterPro" id="IPR003812">
    <property type="entry name" value="Fido"/>
</dbReference>
<feature type="domain" description="Fido" evidence="3">
    <location>
        <begin position="188"/>
        <end position="345"/>
    </location>
</feature>
<evidence type="ECO:0000313" key="5">
    <source>
        <dbReference type="Proteomes" id="UP000254535"/>
    </source>
</evidence>
<evidence type="ECO:0000313" key="4">
    <source>
        <dbReference type="EMBL" id="AXJ03498.1"/>
    </source>
</evidence>
<feature type="binding site" evidence="2">
    <location>
        <begin position="284"/>
        <end position="291"/>
    </location>
    <ligand>
        <name>ATP</name>
        <dbReference type="ChEBI" id="CHEBI:30616"/>
    </ligand>
</feature>
<keyword evidence="2" id="KW-0547">Nucleotide-binding</keyword>
<evidence type="ECO:0000256" key="2">
    <source>
        <dbReference type="PIRSR" id="PIRSR640198-2"/>
    </source>
</evidence>
<dbReference type="RefSeq" id="WP_115076699.1">
    <property type="nucleotide sequence ID" value="NZ_CP022313.1"/>
</dbReference>
<keyword evidence="2" id="KW-0067">ATP-binding</keyword>
<dbReference type="PANTHER" id="PTHR13504:SF38">
    <property type="entry name" value="FIDO DOMAIN-CONTAINING PROTEIN"/>
    <property type="match status" value="1"/>
</dbReference>
<evidence type="ECO:0000259" key="3">
    <source>
        <dbReference type="PROSITE" id="PS51459"/>
    </source>
</evidence>
<dbReference type="GO" id="GO:0005524">
    <property type="term" value="F:ATP binding"/>
    <property type="evidence" value="ECO:0007669"/>
    <property type="project" value="UniProtKB-KW"/>
</dbReference>
<dbReference type="PROSITE" id="PS51459">
    <property type="entry name" value="FIDO"/>
    <property type="match status" value="1"/>
</dbReference>
<evidence type="ECO:0000256" key="1">
    <source>
        <dbReference type="PIRSR" id="PIRSR640198-1"/>
    </source>
</evidence>
<feature type="binding site" evidence="2">
    <location>
        <begin position="222"/>
        <end position="231"/>
    </location>
    <ligand>
        <name>ATP</name>
        <dbReference type="ChEBI" id="CHEBI:30616"/>
    </ligand>
</feature>
<dbReference type="InterPro" id="IPR040198">
    <property type="entry name" value="Fido_containing"/>
</dbReference>
<dbReference type="Pfam" id="PF02661">
    <property type="entry name" value="Fic"/>
    <property type="match status" value="1"/>
</dbReference>
<reference evidence="4 5" key="1">
    <citation type="submission" date="2017-07" db="EMBL/GenBank/DDBJ databases">
        <title>Genome sequence of Pseudomonas NEP1.</title>
        <authorList>
            <person name="Nascimento F.X."/>
        </authorList>
    </citation>
    <scope>NUCLEOTIDE SEQUENCE [LARGE SCALE GENOMIC DNA]</scope>
    <source>
        <strain evidence="4 5">NEP1</strain>
    </source>
</reference>
<accession>A0A345USP6</accession>
<name>A0A345USP6_PSEFL</name>
<dbReference type="AlphaFoldDB" id="A0A345USP6"/>
<dbReference type="EMBL" id="CP022313">
    <property type="protein sequence ID" value="AXJ03498.1"/>
    <property type="molecule type" value="Genomic_DNA"/>
</dbReference>
<gene>
    <name evidence="4" type="ORF">CFN16_04960</name>
</gene>